<reference evidence="1 2" key="1">
    <citation type="submission" date="2020-02" db="EMBL/GenBank/DDBJ databases">
        <authorList>
            <person name="Ma Q."/>
            <person name="Huang Y."/>
            <person name="Song X."/>
            <person name="Pei D."/>
        </authorList>
    </citation>
    <scope>NUCLEOTIDE SEQUENCE [LARGE SCALE GENOMIC DNA]</scope>
    <source>
        <strain evidence="1">Sxm20200214</strain>
        <tissue evidence="1">Leaf</tissue>
    </source>
</reference>
<protein>
    <submittedName>
        <fullName evidence="1">Uncharacterized protein</fullName>
    </submittedName>
</protein>
<accession>A0A8X7TWZ7</accession>
<gene>
    <name evidence="1" type="ORF">Bca52824_074420</name>
</gene>
<comment type="caution">
    <text evidence="1">The sequence shown here is derived from an EMBL/GenBank/DDBJ whole genome shotgun (WGS) entry which is preliminary data.</text>
</comment>
<sequence length="148" mass="17517">MKRRGLFRYDRRLNTNEEAKKVIYESWASNDQSRVSERLASTRRALSEWNKLQQQNSKILIEQRKRELEAALTSPLNDTVLIKEISDKLNEAYLAEESFWKQRNRLLWLSLGDRNSGFFHASTKNRRRANAFTVLENTEGGWCIKKPR</sequence>
<evidence type="ECO:0000313" key="2">
    <source>
        <dbReference type="Proteomes" id="UP000886595"/>
    </source>
</evidence>
<organism evidence="1 2">
    <name type="scientific">Brassica carinata</name>
    <name type="common">Ethiopian mustard</name>
    <name type="synonym">Abyssinian cabbage</name>
    <dbReference type="NCBI Taxonomy" id="52824"/>
    <lineage>
        <taxon>Eukaryota</taxon>
        <taxon>Viridiplantae</taxon>
        <taxon>Streptophyta</taxon>
        <taxon>Embryophyta</taxon>
        <taxon>Tracheophyta</taxon>
        <taxon>Spermatophyta</taxon>
        <taxon>Magnoliopsida</taxon>
        <taxon>eudicotyledons</taxon>
        <taxon>Gunneridae</taxon>
        <taxon>Pentapetalae</taxon>
        <taxon>rosids</taxon>
        <taxon>malvids</taxon>
        <taxon>Brassicales</taxon>
        <taxon>Brassicaceae</taxon>
        <taxon>Brassiceae</taxon>
        <taxon>Brassica</taxon>
    </lineage>
</organism>
<keyword evidence="2" id="KW-1185">Reference proteome</keyword>
<dbReference type="AlphaFoldDB" id="A0A8X7TWZ7"/>
<dbReference type="OrthoDB" id="1113141at2759"/>
<dbReference type="EMBL" id="JAAMPC010000015">
    <property type="protein sequence ID" value="KAG2255126.1"/>
    <property type="molecule type" value="Genomic_DNA"/>
</dbReference>
<proteinExistence type="predicted"/>
<name>A0A8X7TWZ7_BRACI</name>
<dbReference type="Proteomes" id="UP000886595">
    <property type="component" value="Unassembled WGS sequence"/>
</dbReference>
<evidence type="ECO:0000313" key="1">
    <source>
        <dbReference type="EMBL" id="KAG2255126.1"/>
    </source>
</evidence>